<keyword evidence="8" id="KW-1185">Reference proteome</keyword>
<accession>A0ABD5NIP0</accession>
<dbReference type="PRINTS" id="PR00455">
    <property type="entry name" value="HTHTETR"/>
</dbReference>
<evidence type="ECO:0000259" key="6">
    <source>
        <dbReference type="PROSITE" id="PS50977"/>
    </source>
</evidence>
<dbReference type="InterPro" id="IPR039538">
    <property type="entry name" value="BetI_C"/>
</dbReference>
<gene>
    <name evidence="7" type="ORF">ACFOUR_00245</name>
</gene>
<dbReference type="Pfam" id="PF00440">
    <property type="entry name" value="TetR_N"/>
    <property type="match status" value="1"/>
</dbReference>
<protein>
    <submittedName>
        <fullName evidence="7">TetR/AcrR family transcriptional regulator</fullName>
    </submittedName>
</protein>
<keyword evidence="1" id="KW-0678">Repressor</keyword>
<evidence type="ECO:0000256" key="2">
    <source>
        <dbReference type="ARBA" id="ARBA00023015"/>
    </source>
</evidence>
<dbReference type="PANTHER" id="PTHR30055:SF234">
    <property type="entry name" value="HTH-TYPE TRANSCRIPTIONAL REGULATOR BETI"/>
    <property type="match status" value="1"/>
</dbReference>
<reference evidence="7 8" key="1">
    <citation type="journal article" date="2019" name="Int. J. Syst. Evol. Microbiol.">
        <title>The Global Catalogue of Microorganisms (GCM) 10K type strain sequencing project: providing services to taxonomists for standard genome sequencing and annotation.</title>
        <authorList>
            <consortium name="The Broad Institute Genomics Platform"/>
            <consortium name="The Broad Institute Genome Sequencing Center for Infectious Disease"/>
            <person name="Wu L."/>
            <person name="Ma J."/>
        </authorList>
    </citation>
    <scope>NUCLEOTIDE SEQUENCE [LARGE SCALE GENOMIC DNA]</scope>
    <source>
        <strain evidence="7 8">IBRC-M 10256</strain>
    </source>
</reference>
<keyword evidence="4" id="KW-0804">Transcription</keyword>
<organism evidence="7 8">
    <name type="scientific">Halovivax cerinus</name>
    <dbReference type="NCBI Taxonomy" id="1487865"/>
    <lineage>
        <taxon>Archaea</taxon>
        <taxon>Methanobacteriati</taxon>
        <taxon>Methanobacteriota</taxon>
        <taxon>Stenosarchaea group</taxon>
        <taxon>Halobacteria</taxon>
        <taxon>Halobacteriales</taxon>
        <taxon>Natrialbaceae</taxon>
        <taxon>Halovivax</taxon>
    </lineage>
</organism>
<sequence length="198" mass="22507">MDESERTILDATYRALCEHGYAELTMQRIADESDLSKATIHYHYDSKERLFDRFLDYLYERYTGRLDDLSGETARDRLDALLTMQLADEAADPGIDFQTAMLEVRAQAPYDEAIQETLSTFDEALVSRLRETIADGVEAGEFDEHVDPDLAADLLTTAIKGAHTRRVAVRHPLDRSYEAARTYVETYLVREDASEVTA</sequence>
<evidence type="ECO:0000313" key="8">
    <source>
        <dbReference type="Proteomes" id="UP001595846"/>
    </source>
</evidence>
<dbReference type="InterPro" id="IPR036271">
    <property type="entry name" value="Tet_transcr_reg_TetR-rel_C_sf"/>
</dbReference>
<dbReference type="Proteomes" id="UP001595846">
    <property type="component" value="Unassembled WGS sequence"/>
</dbReference>
<evidence type="ECO:0000256" key="5">
    <source>
        <dbReference type="PROSITE-ProRule" id="PRU00335"/>
    </source>
</evidence>
<keyword evidence="2" id="KW-0805">Transcription regulation</keyword>
<dbReference type="EMBL" id="JBHSAQ010000001">
    <property type="protein sequence ID" value="MFC3956801.1"/>
    <property type="molecule type" value="Genomic_DNA"/>
</dbReference>
<dbReference type="SUPFAM" id="SSF46689">
    <property type="entry name" value="Homeodomain-like"/>
    <property type="match status" value="1"/>
</dbReference>
<dbReference type="PROSITE" id="PS50977">
    <property type="entry name" value="HTH_TETR_2"/>
    <property type="match status" value="1"/>
</dbReference>
<dbReference type="InterPro" id="IPR009057">
    <property type="entry name" value="Homeodomain-like_sf"/>
</dbReference>
<dbReference type="InterPro" id="IPR001647">
    <property type="entry name" value="HTH_TetR"/>
</dbReference>
<dbReference type="RefSeq" id="WP_256532259.1">
    <property type="nucleotide sequence ID" value="NZ_CP101824.1"/>
</dbReference>
<evidence type="ECO:0000256" key="4">
    <source>
        <dbReference type="ARBA" id="ARBA00023163"/>
    </source>
</evidence>
<dbReference type="InterPro" id="IPR050109">
    <property type="entry name" value="HTH-type_TetR-like_transc_reg"/>
</dbReference>
<evidence type="ECO:0000313" key="7">
    <source>
        <dbReference type="EMBL" id="MFC3956801.1"/>
    </source>
</evidence>
<dbReference type="Gene3D" id="1.10.357.10">
    <property type="entry name" value="Tetracycline Repressor, domain 2"/>
    <property type="match status" value="1"/>
</dbReference>
<feature type="DNA-binding region" description="H-T-H motif" evidence="5">
    <location>
        <begin position="25"/>
        <end position="44"/>
    </location>
</feature>
<evidence type="ECO:0000256" key="1">
    <source>
        <dbReference type="ARBA" id="ARBA00022491"/>
    </source>
</evidence>
<feature type="domain" description="HTH tetR-type" evidence="6">
    <location>
        <begin position="2"/>
        <end position="62"/>
    </location>
</feature>
<comment type="caution">
    <text evidence="7">The sequence shown here is derived from an EMBL/GenBank/DDBJ whole genome shotgun (WGS) entry which is preliminary data.</text>
</comment>
<dbReference type="PANTHER" id="PTHR30055">
    <property type="entry name" value="HTH-TYPE TRANSCRIPTIONAL REGULATOR RUTR"/>
    <property type="match status" value="1"/>
</dbReference>
<dbReference type="Pfam" id="PF13977">
    <property type="entry name" value="TetR_C_6"/>
    <property type="match status" value="1"/>
</dbReference>
<dbReference type="SUPFAM" id="SSF48498">
    <property type="entry name" value="Tetracyclin repressor-like, C-terminal domain"/>
    <property type="match status" value="1"/>
</dbReference>
<evidence type="ECO:0000256" key="3">
    <source>
        <dbReference type="ARBA" id="ARBA00023125"/>
    </source>
</evidence>
<dbReference type="GeneID" id="73905038"/>
<proteinExistence type="predicted"/>
<keyword evidence="3 5" id="KW-0238">DNA-binding</keyword>
<dbReference type="AlphaFoldDB" id="A0ABD5NIP0"/>
<name>A0ABD5NIP0_9EURY</name>
<dbReference type="GO" id="GO:0003677">
    <property type="term" value="F:DNA binding"/>
    <property type="evidence" value="ECO:0007669"/>
    <property type="project" value="UniProtKB-UniRule"/>
</dbReference>